<dbReference type="Pfam" id="PF00722">
    <property type="entry name" value="Glyco_hydro_16"/>
    <property type="match status" value="1"/>
</dbReference>
<evidence type="ECO:0000313" key="3">
    <source>
        <dbReference type="RefSeq" id="XP_028146653.1"/>
    </source>
</evidence>
<sequence length="544" mass="61689">YFRCTNNDNEGCKRTGSANAILNPVKSARIRTLNSFSFKYGKVEISAKNPSGDWLWPAIWLLPSKWVYGGWPRSGEIDVMESRGNRELIAKGSGQNIGADLVASTLHWGPDAKNNKFMKTHWEKTVTGGYLLLQVPSPRRRLAIIIAIRTLCSKIYKRRSRTIKYLVQRKTCTKMKVLLVFVLAAVCKVNSYCVRSVTTASGPFAPKNICSGDLIFEDNFDCLNLDKWKHEDTLAGGGNNEFEWYTNSRNNSYTSNGILHIKPTFVADELGEQFLQSATVDLGNKCTNPHNSGCKRTGSPGEILNPVKSARLRTLDTFSFIYGKVEVRAKVPTGDWLWPAIWLLPNKWIENGDWISSGEIDIMETRGNKELIKPNGQNIGTPLLSTTLHWGANAQTNQYAQTHYETTIPEGFDQAYHKYQVEWTPDFIKFSLDDREIGRVTPPSGGFWELGNFEHTGLPNPWRGKSKMAPFDAEFHLILNLAVGGNFFPDEADNRSGRKPWSHNVPYRIGMTDFWRNRQQWIPTWNLGTDDSHLKVDYVRVWAI</sequence>
<evidence type="ECO:0000259" key="2">
    <source>
        <dbReference type="PROSITE" id="PS51762"/>
    </source>
</evidence>
<dbReference type="InterPro" id="IPR000757">
    <property type="entry name" value="Beta-glucanase-like"/>
</dbReference>
<name>A0A6P7GN88_DIAVI</name>
<feature type="domain" description="GH16" evidence="2">
    <location>
        <begin position="198"/>
        <end position="544"/>
    </location>
</feature>
<accession>A0A6P7GN88</accession>
<dbReference type="RefSeq" id="XP_028146653.1">
    <property type="nucleotide sequence ID" value="XM_028290852.1"/>
</dbReference>
<dbReference type="AlphaFoldDB" id="A0A6P7GN88"/>
<dbReference type="InterPro" id="IPR050546">
    <property type="entry name" value="Glycosyl_Hydrlase_16"/>
</dbReference>
<dbReference type="PROSITE" id="PS51762">
    <property type="entry name" value="GH16_2"/>
    <property type="match status" value="2"/>
</dbReference>
<proteinExistence type="inferred from homology"/>
<dbReference type="GO" id="GO:0004553">
    <property type="term" value="F:hydrolase activity, hydrolyzing O-glycosyl compounds"/>
    <property type="evidence" value="ECO:0007669"/>
    <property type="project" value="InterPro"/>
</dbReference>
<organism evidence="3">
    <name type="scientific">Diabrotica virgifera virgifera</name>
    <name type="common">western corn rootworm</name>
    <dbReference type="NCBI Taxonomy" id="50390"/>
    <lineage>
        <taxon>Eukaryota</taxon>
        <taxon>Metazoa</taxon>
        <taxon>Ecdysozoa</taxon>
        <taxon>Arthropoda</taxon>
        <taxon>Hexapoda</taxon>
        <taxon>Insecta</taxon>
        <taxon>Pterygota</taxon>
        <taxon>Neoptera</taxon>
        <taxon>Endopterygota</taxon>
        <taxon>Coleoptera</taxon>
        <taxon>Polyphaga</taxon>
        <taxon>Cucujiformia</taxon>
        <taxon>Chrysomeloidea</taxon>
        <taxon>Chrysomelidae</taxon>
        <taxon>Galerucinae</taxon>
        <taxon>Diabroticina</taxon>
        <taxon>Diabroticites</taxon>
        <taxon>Diabrotica</taxon>
    </lineage>
</organism>
<gene>
    <name evidence="3" type="primary">LOC114340120</name>
</gene>
<protein>
    <submittedName>
        <fullName evidence="3">Beta-1,3-glucan-binding protein-like</fullName>
    </submittedName>
</protein>
<dbReference type="FunFam" id="2.60.120.200:FF:000217">
    <property type="entry name" value="Gram-negative bacteria-binding protein"/>
    <property type="match status" value="1"/>
</dbReference>
<dbReference type="SUPFAM" id="SSF49899">
    <property type="entry name" value="Concanavalin A-like lectins/glucanases"/>
    <property type="match status" value="2"/>
</dbReference>
<dbReference type="InterPro" id="IPR013320">
    <property type="entry name" value="ConA-like_dom_sf"/>
</dbReference>
<dbReference type="Gene3D" id="2.60.120.200">
    <property type="match status" value="2"/>
</dbReference>
<comment type="similarity">
    <text evidence="1">Belongs to the glycosyl hydrolase 16 family.</text>
</comment>
<dbReference type="FunCoup" id="A0A6P7GN88">
    <property type="interactions" value="71"/>
</dbReference>
<feature type="domain" description="GH16" evidence="2">
    <location>
        <begin position="1"/>
        <end position="166"/>
    </location>
</feature>
<reference evidence="3" key="1">
    <citation type="submission" date="2025-08" db="UniProtKB">
        <authorList>
            <consortium name="RefSeq"/>
        </authorList>
    </citation>
    <scope>IDENTIFICATION</scope>
</reference>
<dbReference type="PANTHER" id="PTHR10963">
    <property type="entry name" value="GLYCOSYL HYDROLASE-RELATED"/>
    <property type="match status" value="1"/>
</dbReference>
<evidence type="ECO:0000256" key="1">
    <source>
        <dbReference type="ARBA" id="ARBA00006865"/>
    </source>
</evidence>
<dbReference type="CDD" id="cd08024">
    <property type="entry name" value="GH16_CCF"/>
    <property type="match status" value="1"/>
</dbReference>
<dbReference type="GO" id="GO:0005975">
    <property type="term" value="P:carbohydrate metabolic process"/>
    <property type="evidence" value="ECO:0007669"/>
    <property type="project" value="InterPro"/>
</dbReference>
<feature type="non-terminal residue" evidence="3">
    <location>
        <position position="1"/>
    </location>
</feature>
<dbReference type="PANTHER" id="PTHR10963:SF55">
    <property type="entry name" value="GLYCOSIDE HYDROLASE FAMILY 16 PROTEIN"/>
    <property type="match status" value="1"/>
</dbReference>
<dbReference type="InParanoid" id="A0A6P7GN88"/>